<dbReference type="AlphaFoldDB" id="A0AAW9QTP7"/>
<reference evidence="1 2" key="1">
    <citation type="submission" date="2024-01" db="EMBL/GenBank/DDBJ databases">
        <title>Genomic insights into the taxonomy and metabolism of the cyanobacterium Pannus brasiliensis CCIBt3594.</title>
        <authorList>
            <person name="Machado M."/>
            <person name="Botero N.B."/>
            <person name="Andreote A.P.D."/>
            <person name="Feitosa A.M.T."/>
            <person name="Popin R."/>
            <person name="Sivonen K."/>
            <person name="Fiore M.F."/>
        </authorList>
    </citation>
    <scope>NUCLEOTIDE SEQUENCE [LARGE SCALE GENOMIC DNA]</scope>
    <source>
        <strain evidence="1 2">CCIBt3594</strain>
    </source>
</reference>
<dbReference type="Gene3D" id="2.70.98.10">
    <property type="match status" value="1"/>
</dbReference>
<sequence>MFTVTRQQKQFLTYLLTDEDANSSVEVVPERGGILTRWQIRGQNILYLDAERFADPSLSVRGGIPILFPICGNLPDNAFVHAGKTYPLKQHGFARDLPWKVVGQDTDGSASLSIELTSDDSTRQGYPFDFQLVFTYQLQGNTLKIHQRFVNLSDKRMPFSIGFHPYFQVADKTALDFDIPATAYIDQRTKEIHPYTGGFDFSIDEIDHAYTEISRHTAGFSDRSAGRQINLGYDDLFTTLVFWTVKGKDYVCLEPWSGPRNALNTGEQVKYLEPRGTREAIFEIRVSEL</sequence>
<evidence type="ECO:0000313" key="1">
    <source>
        <dbReference type="EMBL" id="MEG3438251.1"/>
    </source>
</evidence>
<dbReference type="InterPro" id="IPR011013">
    <property type="entry name" value="Gal_mutarotase_sf_dom"/>
</dbReference>
<proteinExistence type="predicted"/>
<keyword evidence="2" id="KW-1185">Reference proteome</keyword>
<dbReference type="GO" id="GO:0030246">
    <property type="term" value="F:carbohydrate binding"/>
    <property type="evidence" value="ECO:0007669"/>
    <property type="project" value="InterPro"/>
</dbReference>
<dbReference type="GO" id="GO:0005975">
    <property type="term" value="P:carbohydrate metabolic process"/>
    <property type="evidence" value="ECO:0007669"/>
    <property type="project" value="InterPro"/>
</dbReference>
<dbReference type="EMBL" id="JBAFSM010000025">
    <property type="protein sequence ID" value="MEG3438251.1"/>
    <property type="molecule type" value="Genomic_DNA"/>
</dbReference>
<dbReference type="GO" id="GO:0016853">
    <property type="term" value="F:isomerase activity"/>
    <property type="evidence" value="ECO:0007669"/>
    <property type="project" value="InterPro"/>
</dbReference>
<protein>
    <submittedName>
        <fullName evidence="1">Aldose epimerase</fullName>
    </submittedName>
</protein>
<comment type="caution">
    <text evidence="1">The sequence shown here is derived from an EMBL/GenBank/DDBJ whole genome shotgun (WGS) entry which is preliminary data.</text>
</comment>
<dbReference type="PANTHER" id="PTHR11122">
    <property type="entry name" value="APOSPORY-ASSOCIATED PROTEIN C-RELATED"/>
    <property type="match status" value="1"/>
</dbReference>
<dbReference type="Pfam" id="PF01263">
    <property type="entry name" value="Aldose_epim"/>
    <property type="match status" value="1"/>
</dbReference>
<dbReference type="CDD" id="cd09025">
    <property type="entry name" value="Aldose_epim_Slr1438"/>
    <property type="match status" value="1"/>
</dbReference>
<dbReference type="Proteomes" id="UP001328733">
    <property type="component" value="Unassembled WGS sequence"/>
</dbReference>
<name>A0AAW9QTP7_9CHRO</name>
<gene>
    <name evidence="1" type="ORF">V0288_14065</name>
</gene>
<dbReference type="SUPFAM" id="SSF74650">
    <property type="entry name" value="Galactose mutarotase-like"/>
    <property type="match status" value="1"/>
</dbReference>
<dbReference type="InterPro" id="IPR014718">
    <property type="entry name" value="GH-type_carb-bd"/>
</dbReference>
<dbReference type="PANTHER" id="PTHR11122:SF13">
    <property type="entry name" value="GLUCOSE-6-PHOSPHATE 1-EPIMERASE"/>
    <property type="match status" value="1"/>
</dbReference>
<dbReference type="InterPro" id="IPR008183">
    <property type="entry name" value="Aldose_1/G6P_1-epimerase"/>
</dbReference>
<organism evidence="1 2">
    <name type="scientific">Pannus brasiliensis CCIBt3594</name>
    <dbReference type="NCBI Taxonomy" id="1427578"/>
    <lineage>
        <taxon>Bacteria</taxon>
        <taxon>Bacillati</taxon>
        <taxon>Cyanobacteriota</taxon>
        <taxon>Cyanophyceae</taxon>
        <taxon>Oscillatoriophycideae</taxon>
        <taxon>Chroococcales</taxon>
        <taxon>Microcystaceae</taxon>
        <taxon>Pannus</taxon>
    </lineage>
</organism>
<accession>A0AAW9QTP7</accession>
<evidence type="ECO:0000313" key="2">
    <source>
        <dbReference type="Proteomes" id="UP001328733"/>
    </source>
</evidence>
<dbReference type="RefSeq" id="WP_332865731.1">
    <property type="nucleotide sequence ID" value="NZ_JBAFSM010000025.1"/>
</dbReference>